<comment type="caution">
    <text evidence="6">The sequence shown here is derived from an EMBL/GenBank/DDBJ whole genome shotgun (WGS) entry which is preliminary data.</text>
</comment>
<name>A0A1F7Y2J5_9BACT</name>
<proteinExistence type="inferred from homology"/>
<feature type="active site" evidence="4">
    <location>
        <position position="10"/>
    </location>
</feature>
<dbReference type="NCBIfam" id="TIGR00401">
    <property type="entry name" value="msrA"/>
    <property type="match status" value="1"/>
</dbReference>
<dbReference type="AlphaFoldDB" id="A0A1F7Y2J5"/>
<evidence type="ECO:0000256" key="3">
    <source>
        <dbReference type="ARBA" id="ARBA00048782"/>
    </source>
</evidence>
<evidence type="ECO:0000256" key="1">
    <source>
        <dbReference type="ARBA" id="ARBA00023002"/>
    </source>
</evidence>
<evidence type="ECO:0000313" key="7">
    <source>
        <dbReference type="Proteomes" id="UP000178419"/>
    </source>
</evidence>
<dbReference type="HAMAP" id="MF_01401">
    <property type="entry name" value="MsrA"/>
    <property type="match status" value="1"/>
</dbReference>
<comment type="catalytic activity">
    <reaction evidence="2 4">
        <text>L-methionyl-[protein] + [thioredoxin]-disulfide + H2O = L-methionyl-(S)-S-oxide-[protein] + [thioredoxin]-dithiol</text>
        <dbReference type="Rhea" id="RHEA:14217"/>
        <dbReference type="Rhea" id="RHEA-COMP:10698"/>
        <dbReference type="Rhea" id="RHEA-COMP:10700"/>
        <dbReference type="Rhea" id="RHEA-COMP:12313"/>
        <dbReference type="Rhea" id="RHEA-COMP:12315"/>
        <dbReference type="ChEBI" id="CHEBI:15377"/>
        <dbReference type="ChEBI" id="CHEBI:16044"/>
        <dbReference type="ChEBI" id="CHEBI:29950"/>
        <dbReference type="ChEBI" id="CHEBI:44120"/>
        <dbReference type="ChEBI" id="CHEBI:50058"/>
        <dbReference type="EC" id="1.8.4.11"/>
    </reaction>
</comment>
<dbReference type="Proteomes" id="UP000178419">
    <property type="component" value="Unassembled WGS sequence"/>
</dbReference>
<organism evidence="6 7">
    <name type="scientific">Candidatus Woesebacteria bacterium RIFCSPHIGHO2_01_FULL_38_9</name>
    <dbReference type="NCBI Taxonomy" id="1802492"/>
    <lineage>
        <taxon>Bacteria</taxon>
        <taxon>Candidatus Woeseibacteriota</taxon>
    </lineage>
</organism>
<evidence type="ECO:0000256" key="2">
    <source>
        <dbReference type="ARBA" id="ARBA00047806"/>
    </source>
</evidence>
<dbReference type="InterPro" id="IPR002569">
    <property type="entry name" value="Met_Sox_Rdtase_MsrA_dom"/>
</dbReference>
<dbReference type="EC" id="1.8.4.11" evidence="4"/>
<evidence type="ECO:0000313" key="6">
    <source>
        <dbReference type="EMBL" id="OGM21534.1"/>
    </source>
</evidence>
<dbReference type="EMBL" id="MGGE01000014">
    <property type="protein sequence ID" value="OGM21534.1"/>
    <property type="molecule type" value="Genomic_DNA"/>
</dbReference>
<comment type="catalytic activity">
    <reaction evidence="3 4">
        <text>[thioredoxin]-disulfide + L-methionine + H2O = L-methionine (S)-S-oxide + [thioredoxin]-dithiol</text>
        <dbReference type="Rhea" id="RHEA:19993"/>
        <dbReference type="Rhea" id="RHEA-COMP:10698"/>
        <dbReference type="Rhea" id="RHEA-COMP:10700"/>
        <dbReference type="ChEBI" id="CHEBI:15377"/>
        <dbReference type="ChEBI" id="CHEBI:29950"/>
        <dbReference type="ChEBI" id="CHEBI:50058"/>
        <dbReference type="ChEBI" id="CHEBI:57844"/>
        <dbReference type="ChEBI" id="CHEBI:58772"/>
        <dbReference type="EC" id="1.8.4.11"/>
    </reaction>
</comment>
<reference evidence="6 7" key="1">
    <citation type="journal article" date="2016" name="Nat. Commun.">
        <title>Thousands of microbial genomes shed light on interconnected biogeochemical processes in an aquifer system.</title>
        <authorList>
            <person name="Anantharaman K."/>
            <person name="Brown C.T."/>
            <person name="Hug L.A."/>
            <person name="Sharon I."/>
            <person name="Castelle C.J."/>
            <person name="Probst A.J."/>
            <person name="Thomas B.C."/>
            <person name="Singh A."/>
            <person name="Wilkins M.J."/>
            <person name="Karaoz U."/>
            <person name="Brodie E.L."/>
            <person name="Williams K.H."/>
            <person name="Hubbard S.S."/>
            <person name="Banfield J.F."/>
        </authorList>
    </citation>
    <scope>NUCLEOTIDE SEQUENCE [LARGE SCALE GENOMIC DNA]</scope>
</reference>
<protein>
    <recommendedName>
        <fullName evidence="4">Peptide methionine sulfoxide reductase MsrA</fullName>
        <shortName evidence="4">Protein-methionine-S-oxide reductase</shortName>
        <ecNumber evidence="4">1.8.4.11</ecNumber>
    </recommendedName>
    <alternativeName>
        <fullName evidence="4">Peptide-methionine (S)-S-oxide reductase</fullName>
        <shortName evidence="4">Peptide Met(O) reductase</shortName>
    </alternativeName>
</protein>
<accession>A0A1F7Y2J5</accession>
<dbReference type="PANTHER" id="PTHR43774:SF1">
    <property type="entry name" value="PEPTIDE METHIONINE SULFOXIDE REDUCTASE MSRA 2"/>
    <property type="match status" value="1"/>
</dbReference>
<dbReference type="PANTHER" id="PTHR43774">
    <property type="entry name" value="PEPTIDE METHIONINE SULFOXIDE REDUCTASE"/>
    <property type="match status" value="1"/>
</dbReference>
<dbReference type="GO" id="GO:0008113">
    <property type="term" value="F:peptide-methionine (S)-S-oxide reductase activity"/>
    <property type="evidence" value="ECO:0007669"/>
    <property type="project" value="UniProtKB-UniRule"/>
</dbReference>
<sequence length="173" mass="19859">MEKATFAGGCFWCTEAIFERLKGVVSVVSGYSGGEKESPKYEDVSSSSTGHAEAIQIEFDPKVISYEDLLYIFFKTHDPTQLNRQGADVGTQYRSVIFYHSDVQRKLAEDTKNLIQKDHESKVVTEILPFNNFFKGEDYHQNYYKENPNAAYCKLVIDPKITKLTKDFKKFLK</sequence>
<evidence type="ECO:0000256" key="4">
    <source>
        <dbReference type="HAMAP-Rule" id="MF_01401"/>
    </source>
</evidence>
<dbReference type="Gene3D" id="3.30.1060.10">
    <property type="entry name" value="Peptide methionine sulphoxide reductase MsrA"/>
    <property type="match status" value="1"/>
</dbReference>
<dbReference type="GO" id="GO:0033744">
    <property type="term" value="F:L-methionine:thioredoxin-disulfide S-oxidoreductase activity"/>
    <property type="evidence" value="ECO:0007669"/>
    <property type="project" value="RHEA"/>
</dbReference>
<dbReference type="InterPro" id="IPR036509">
    <property type="entry name" value="Met_Sox_Rdtase_MsrA_sf"/>
</dbReference>
<evidence type="ECO:0000259" key="5">
    <source>
        <dbReference type="Pfam" id="PF01625"/>
    </source>
</evidence>
<feature type="domain" description="Peptide methionine sulphoxide reductase MsrA" evidence="5">
    <location>
        <begin position="3"/>
        <end position="154"/>
    </location>
</feature>
<gene>
    <name evidence="4" type="primary">msrA</name>
    <name evidence="6" type="ORF">A2714_00245</name>
</gene>
<dbReference type="SUPFAM" id="SSF55068">
    <property type="entry name" value="Peptide methionine sulfoxide reductase"/>
    <property type="match status" value="1"/>
</dbReference>
<comment type="function">
    <text evidence="4">Has an important function as a repair enzyme for proteins that have been inactivated by oxidation. Catalyzes the reversible oxidation-reduction of methionine sulfoxide in proteins to methionine.</text>
</comment>
<keyword evidence="1 4" id="KW-0560">Oxidoreductase</keyword>
<comment type="similarity">
    <text evidence="4">Belongs to the MsrA Met sulfoxide reductase family.</text>
</comment>
<dbReference type="Pfam" id="PF01625">
    <property type="entry name" value="PMSR"/>
    <property type="match status" value="1"/>
</dbReference>